<dbReference type="Gene3D" id="3.40.50.1820">
    <property type="entry name" value="alpha/beta hydrolase"/>
    <property type="match status" value="1"/>
</dbReference>
<reference evidence="1" key="1">
    <citation type="journal article" date="2014" name="Front. Microbiol.">
        <title>High frequency of phylogenetically diverse reductive dehalogenase-homologous genes in deep subseafloor sedimentary metagenomes.</title>
        <authorList>
            <person name="Kawai M."/>
            <person name="Futagami T."/>
            <person name="Toyoda A."/>
            <person name="Takaki Y."/>
            <person name="Nishi S."/>
            <person name="Hori S."/>
            <person name="Arai W."/>
            <person name="Tsubouchi T."/>
            <person name="Morono Y."/>
            <person name="Uchiyama I."/>
            <person name="Ito T."/>
            <person name="Fujiyama A."/>
            <person name="Inagaki F."/>
            <person name="Takami H."/>
        </authorList>
    </citation>
    <scope>NUCLEOTIDE SEQUENCE</scope>
    <source>
        <strain evidence="1">Expedition CK06-06</strain>
    </source>
</reference>
<comment type="caution">
    <text evidence="1">The sequence shown here is derived from an EMBL/GenBank/DDBJ whole genome shotgun (WGS) entry which is preliminary data.</text>
</comment>
<feature type="non-terminal residue" evidence="1">
    <location>
        <position position="1"/>
    </location>
</feature>
<proteinExistence type="predicted"/>
<feature type="non-terminal residue" evidence="1">
    <location>
        <position position="99"/>
    </location>
</feature>
<evidence type="ECO:0000313" key="1">
    <source>
        <dbReference type="EMBL" id="GAF89693.1"/>
    </source>
</evidence>
<sequence>QEWLKYSQTVPYLPVGEVIQTATYIKQPDVVIDAYDAPFPSELYKTGARMLPVLVCTNKEENVAAWQVLKKWKKPFLTIWGGMDSIIPTNRVSDFIENI</sequence>
<dbReference type="AlphaFoldDB" id="X0T866"/>
<gene>
    <name evidence="1" type="ORF">S01H1_23990</name>
</gene>
<protein>
    <submittedName>
        <fullName evidence="1">Uncharacterized protein</fullName>
    </submittedName>
</protein>
<dbReference type="EMBL" id="BARS01014068">
    <property type="protein sequence ID" value="GAF89693.1"/>
    <property type="molecule type" value="Genomic_DNA"/>
</dbReference>
<dbReference type="InterPro" id="IPR029058">
    <property type="entry name" value="AB_hydrolase_fold"/>
</dbReference>
<organism evidence="1">
    <name type="scientific">marine sediment metagenome</name>
    <dbReference type="NCBI Taxonomy" id="412755"/>
    <lineage>
        <taxon>unclassified sequences</taxon>
        <taxon>metagenomes</taxon>
        <taxon>ecological metagenomes</taxon>
    </lineage>
</organism>
<accession>X0T866</accession>
<name>X0T866_9ZZZZ</name>